<dbReference type="SMART" id="SM00345">
    <property type="entry name" value="HTH_GNTR"/>
    <property type="match status" value="1"/>
</dbReference>
<proteinExistence type="inferred from homology"/>
<evidence type="ECO:0000256" key="2">
    <source>
        <dbReference type="ARBA" id="ARBA00022898"/>
    </source>
</evidence>
<keyword evidence="7" id="KW-0808">Transferase</keyword>
<evidence type="ECO:0000259" key="6">
    <source>
        <dbReference type="PROSITE" id="PS50949"/>
    </source>
</evidence>
<keyword evidence="5" id="KW-0804">Transcription</keyword>
<name>A0A1B7K2B2_9GAMM</name>
<comment type="caution">
    <text evidence="7">The sequence shown here is derived from an EMBL/GenBank/DDBJ whole genome shotgun (WGS) entry which is preliminary data.</text>
</comment>
<accession>A0A1B7K2B2</accession>
<dbReference type="Gene3D" id="1.10.10.10">
    <property type="entry name" value="Winged helix-like DNA-binding domain superfamily/Winged helix DNA-binding domain"/>
    <property type="match status" value="1"/>
</dbReference>
<gene>
    <name evidence="7" type="ORF">M998_0614</name>
</gene>
<dbReference type="InterPro" id="IPR004839">
    <property type="entry name" value="Aminotransferase_I/II_large"/>
</dbReference>
<dbReference type="EMBL" id="LXEW01000011">
    <property type="protein sequence ID" value="OAT54282.1"/>
    <property type="molecule type" value="Genomic_DNA"/>
</dbReference>
<dbReference type="PATRIC" id="fig|1354272.4.peg.631"/>
<dbReference type="PROSITE" id="PS50949">
    <property type="entry name" value="HTH_GNTR"/>
    <property type="match status" value="1"/>
</dbReference>
<dbReference type="InterPro" id="IPR036388">
    <property type="entry name" value="WH-like_DNA-bd_sf"/>
</dbReference>
<reference evidence="7 8" key="1">
    <citation type="submission" date="2016-04" db="EMBL/GenBank/DDBJ databases">
        <title>ATOL: Assembling a taxonomically balanced genome-scale reconstruction of the evolutionary history of the Enterobacteriaceae.</title>
        <authorList>
            <person name="Plunkett G.III."/>
            <person name="Neeno-Eckwall E.C."/>
            <person name="Glasner J.D."/>
            <person name="Perna N.T."/>
        </authorList>
    </citation>
    <scope>NUCLEOTIDE SEQUENCE [LARGE SCALE GENOMIC DNA]</scope>
    <source>
        <strain evidence="7 8">ATCC 35613</strain>
    </source>
</reference>
<keyword evidence="7" id="KW-0032">Aminotransferase</keyword>
<dbReference type="GO" id="GO:0003700">
    <property type="term" value="F:DNA-binding transcription factor activity"/>
    <property type="evidence" value="ECO:0007669"/>
    <property type="project" value="InterPro"/>
</dbReference>
<dbReference type="Gene3D" id="3.40.640.10">
    <property type="entry name" value="Type I PLP-dependent aspartate aminotransferase-like (Major domain)"/>
    <property type="match status" value="1"/>
</dbReference>
<dbReference type="GO" id="GO:0004069">
    <property type="term" value="F:L-aspartate:2-oxoglutarate aminotransferase activity"/>
    <property type="evidence" value="ECO:0007669"/>
    <property type="project" value="UniProtKB-EC"/>
</dbReference>
<dbReference type="PANTHER" id="PTHR46577:SF1">
    <property type="entry name" value="HTH-TYPE TRANSCRIPTIONAL REGULATORY PROTEIN GABR"/>
    <property type="match status" value="1"/>
</dbReference>
<evidence type="ECO:0000256" key="1">
    <source>
        <dbReference type="ARBA" id="ARBA00005384"/>
    </source>
</evidence>
<keyword evidence="2" id="KW-0663">Pyridoxal phosphate</keyword>
<dbReference type="CDD" id="cd07377">
    <property type="entry name" value="WHTH_GntR"/>
    <property type="match status" value="1"/>
</dbReference>
<sequence length="478" mass="53916">MDDFLNIDEAANIPLYIQIYQRFHEGINSGQLKPLTRVPSIRVLASELNVARGTVELAYQLLISEGLLVAKGAKGTFITEIVENLSNSANSLNKKVMAVAEQSAIPKHNAKSIRPFQLGIPALDAFPIKLWSRLSATTLRETNSSLLGYPDPQGLFGLREELARYLVMSRGINCTAEQIFISSGYRSSLMLIVQSLLNSGDIGWFEEPGYHIARSFLQHMGIKLVPISVDDKGINVEQGKRLAPDANFALVTPTHQSPTNISLSLERRIELLDWANKNKSWIIEDDYDGEFRYQGRPLAALKKLDKFERVIYCGTMSKALFPALRLSYVVVPTHCISQFYSIAEIIGNQCSVWQQEVTYKFFKEGHFSRHLRKMRNLYRQRRQILINAINDELSSIFKIEAQAGGMHIVVELINGQTAKQFSVVANKNGLSVESLDDWCIKETNKQILLLGFTNICDEITAYKYCQQLLKISTYEQGI</sequence>
<dbReference type="PANTHER" id="PTHR46577">
    <property type="entry name" value="HTH-TYPE TRANSCRIPTIONAL REGULATORY PROTEIN GABR"/>
    <property type="match status" value="1"/>
</dbReference>
<dbReference type="SUPFAM" id="SSF53383">
    <property type="entry name" value="PLP-dependent transferases"/>
    <property type="match status" value="1"/>
</dbReference>
<protein>
    <submittedName>
        <fullName evidence="7">GntR family transcriptional regulator/aspartate aminotransferase</fullName>
        <ecNumber evidence="7">2.6.1.1</ecNumber>
    </submittedName>
</protein>
<dbReference type="EC" id="2.6.1.1" evidence="7"/>
<dbReference type="InterPro" id="IPR015424">
    <property type="entry name" value="PyrdxlP-dep_Trfase"/>
</dbReference>
<comment type="similarity">
    <text evidence="1">In the C-terminal section; belongs to the class-I pyridoxal-phosphate-dependent aminotransferase family.</text>
</comment>
<evidence type="ECO:0000313" key="8">
    <source>
        <dbReference type="Proteomes" id="UP000078224"/>
    </source>
</evidence>
<keyword evidence="8" id="KW-1185">Reference proteome</keyword>
<dbReference type="SUPFAM" id="SSF46785">
    <property type="entry name" value="Winged helix' DNA-binding domain"/>
    <property type="match status" value="1"/>
</dbReference>
<dbReference type="CDD" id="cd00609">
    <property type="entry name" value="AAT_like"/>
    <property type="match status" value="1"/>
</dbReference>
<dbReference type="Proteomes" id="UP000078224">
    <property type="component" value="Unassembled WGS sequence"/>
</dbReference>
<dbReference type="GO" id="GO:0003677">
    <property type="term" value="F:DNA binding"/>
    <property type="evidence" value="ECO:0007669"/>
    <property type="project" value="UniProtKB-KW"/>
</dbReference>
<evidence type="ECO:0000256" key="4">
    <source>
        <dbReference type="ARBA" id="ARBA00023125"/>
    </source>
</evidence>
<organism evidence="7 8">
    <name type="scientific">Providencia heimbachae ATCC 35613</name>
    <dbReference type="NCBI Taxonomy" id="1354272"/>
    <lineage>
        <taxon>Bacteria</taxon>
        <taxon>Pseudomonadati</taxon>
        <taxon>Pseudomonadota</taxon>
        <taxon>Gammaproteobacteria</taxon>
        <taxon>Enterobacterales</taxon>
        <taxon>Morganellaceae</taxon>
        <taxon>Providencia</taxon>
    </lineage>
</organism>
<dbReference type="InterPro" id="IPR015421">
    <property type="entry name" value="PyrdxlP-dep_Trfase_major"/>
</dbReference>
<evidence type="ECO:0000256" key="3">
    <source>
        <dbReference type="ARBA" id="ARBA00023015"/>
    </source>
</evidence>
<keyword evidence="3" id="KW-0805">Transcription regulation</keyword>
<dbReference type="InterPro" id="IPR036390">
    <property type="entry name" value="WH_DNA-bd_sf"/>
</dbReference>
<feature type="domain" description="HTH gntR-type" evidence="6">
    <location>
        <begin position="13"/>
        <end position="81"/>
    </location>
</feature>
<evidence type="ECO:0000313" key="7">
    <source>
        <dbReference type="EMBL" id="OAT54282.1"/>
    </source>
</evidence>
<evidence type="ECO:0000256" key="5">
    <source>
        <dbReference type="ARBA" id="ARBA00023163"/>
    </source>
</evidence>
<keyword evidence="4" id="KW-0238">DNA-binding</keyword>
<dbReference type="InterPro" id="IPR000524">
    <property type="entry name" value="Tscrpt_reg_HTH_GntR"/>
</dbReference>
<dbReference type="Pfam" id="PF00392">
    <property type="entry name" value="GntR"/>
    <property type="match status" value="1"/>
</dbReference>
<dbReference type="AlphaFoldDB" id="A0A1B7K2B2"/>
<dbReference type="GO" id="GO:0030170">
    <property type="term" value="F:pyridoxal phosphate binding"/>
    <property type="evidence" value="ECO:0007669"/>
    <property type="project" value="InterPro"/>
</dbReference>
<dbReference type="InterPro" id="IPR051446">
    <property type="entry name" value="HTH_trans_reg/aminotransferase"/>
</dbReference>
<dbReference type="Pfam" id="PF00155">
    <property type="entry name" value="Aminotran_1_2"/>
    <property type="match status" value="1"/>
</dbReference>